<evidence type="ECO:0000313" key="2">
    <source>
        <dbReference type="EMBL" id="GAG46205.1"/>
    </source>
</evidence>
<feature type="non-terminal residue" evidence="2">
    <location>
        <position position="61"/>
    </location>
</feature>
<gene>
    <name evidence="2" type="ORF">S01H1_78500</name>
</gene>
<dbReference type="EMBL" id="BARS01052839">
    <property type="protein sequence ID" value="GAG46205.1"/>
    <property type="molecule type" value="Genomic_DNA"/>
</dbReference>
<feature type="region of interest" description="Disordered" evidence="1">
    <location>
        <begin position="1"/>
        <end position="26"/>
    </location>
</feature>
<sequence>MTRTGVIDEKYGRPAKRQSRDRGRPELCSGCGIRFKPGPGRAQRLEQALAFHLQNNDRCTE</sequence>
<feature type="compositionally biased region" description="Basic and acidic residues" evidence="1">
    <location>
        <begin position="1"/>
        <end position="25"/>
    </location>
</feature>
<accession>X0XSH7</accession>
<evidence type="ECO:0000256" key="1">
    <source>
        <dbReference type="SAM" id="MobiDB-lite"/>
    </source>
</evidence>
<proteinExistence type="predicted"/>
<organism evidence="2">
    <name type="scientific">marine sediment metagenome</name>
    <dbReference type="NCBI Taxonomy" id="412755"/>
    <lineage>
        <taxon>unclassified sequences</taxon>
        <taxon>metagenomes</taxon>
        <taxon>ecological metagenomes</taxon>
    </lineage>
</organism>
<comment type="caution">
    <text evidence="2">The sequence shown here is derived from an EMBL/GenBank/DDBJ whole genome shotgun (WGS) entry which is preliminary data.</text>
</comment>
<protein>
    <submittedName>
        <fullName evidence="2">Uncharacterized protein</fullName>
    </submittedName>
</protein>
<name>X0XSH7_9ZZZZ</name>
<dbReference type="AlphaFoldDB" id="X0XSH7"/>
<reference evidence="2" key="1">
    <citation type="journal article" date="2014" name="Front. Microbiol.">
        <title>High frequency of phylogenetically diverse reductive dehalogenase-homologous genes in deep subseafloor sedimentary metagenomes.</title>
        <authorList>
            <person name="Kawai M."/>
            <person name="Futagami T."/>
            <person name="Toyoda A."/>
            <person name="Takaki Y."/>
            <person name="Nishi S."/>
            <person name="Hori S."/>
            <person name="Arai W."/>
            <person name="Tsubouchi T."/>
            <person name="Morono Y."/>
            <person name="Uchiyama I."/>
            <person name="Ito T."/>
            <person name="Fujiyama A."/>
            <person name="Inagaki F."/>
            <person name="Takami H."/>
        </authorList>
    </citation>
    <scope>NUCLEOTIDE SEQUENCE</scope>
    <source>
        <strain evidence="2">Expedition CK06-06</strain>
    </source>
</reference>